<evidence type="ECO:0000313" key="7">
    <source>
        <dbReference type="EMBL" id="UOQ84078.1"/>
    </source>
</evidence>
<keyword evidence="2" id="KW-1003">Cell membrane</keyword>
<name>A0ABY4GIP5_9BACI</name>
<proteinExistence type="predicted"/>
<keyword evidence="8" id="KW-1185">Reference proteome</keyword>
<comment type="subcellular location">
    <subcellularLocation>
        <location evidence="1">Cell membrane</location>
        <topology evidence="1">Multi-pass membrane protein</topology>
    </subcellularLocation>
</comment>
<evidence type="ECO:0000256" key="6">
    <source>
        <dbReference type="SAM" id="Phobius"/>
    </source>
</evidence>
<reference evidence="7 8" key="1">
    <citation type="submission" date="2022-04" db="EMBL/GenBank/DDBJ databases">
        <title>Gracilibacillus sp. isolated from saltern.</title>
        <authorList>
            <person name="Won M."/>
            <person name="Lee C.-M."/>
            <person name="Woen H.-Y."/>
            <person name="Kwon S.-W."/>
        </authorList>
    </citation>
    <scope>NUCLEOTIDE SEQUENCE [LARGE SCALE GENOMIC DNA]</scope>
    <source>
        <strain evidence="7 8">SSPM10-3</strain>
    </source>
</reference>
<dbReference type="InterPro" id="IPR019108">
    <property type="entry name" value="Caa3_assmbl_CtaG-rel"/>
</dbReference>
<gene>
    <name evidence="7" type="ORF">MUN87_15320</name>
</gene>
<protein>
    <submittedName>
        <fullName evidence="7">Cytochrome c oxidase assembly protein</fullName>
    </submittedName>
</protein>
<evidence type="ECO:0000313" key="8">
    <source>
        <dbReference type="Proteomes" id="UP000831537"/>
    </source>
</evidence>
<keyword evidence="4 6" id="KW-1133">Transmembrane helix</keyword>
<keyword evidence="5 6" id="KW-0472">Membrane</keyword>
<evidence type="ECO:0000256" key="1">
    <source>
        <dbReference type="ARBA" id="ARBA00004651"/>
    </source>
</evidence>
<evidence type="ECO:0000256" key="5">
    <source>
        <dbReference type="ARBA" id="ARBA00023136"/>
    </source>
</evidence>
<sequence>MGLEWIFLQPLTWNWALIFALLMTLLIYLFLLYQFQTPVNRKQIFFMTTGIALLGITSASPLTSFAHLTFSTHMIQMSILYFVIPPLLLLGIPPILFQKLLRVKMVGYKTSVISLVLFSVLFLMYHLPVILQIISQYSILQKSYSILLFVLAIIMWSPFVSWQENELKIKRYALISNIIVMPACLMFIVLALFAGIDSYHPLNAQLFAQLCLPSAAIDLPVNTKVDQVMAGVVMLGIHKVATHLTVREKDLF</sequence>
<evidence type="ECO:0000256" key="2">
    <source>
        <dbReference type="ARBA" id="ARBA00022475"/>
    </source>
</evidence>
<dbReference type="Pfam" id="PF09678">
    <property type="entry name" value="Caa3_CtaG"/>
    <property type="match status" value="1"/>
</dbReference>
<feature type="transmembrane region" description="Helical" evidence="6">
    <location>
        <begin position="12"/>
        <end position="32"/>
    </location>
</feature>
<feature type="transmembrane region" description="Helical" evidence="6">
    <location>
        <begin position="44"/>
        <end position="67"/>
    </location>
</feature>
<feature type="transmembrane region" description="Helical" evidence="6">
    <location>
        <begin position="174"/>
        <end position="196"/>
    </location>
</feature>
<dbReference type="RefSeq" id="WP_244741427.1">
    <property type="nucleotide sequence ID" value="NZ_CP095071.1"/>
</dbReference>
<evidence type="ECO:0000256" key="3">
    <source>
        <dbReference type="ARBA" id="ARBA00022692"/>
    </source>
</evidence>
<accession>A0ABY4GIP5</accession>
<dbReference type="Proteomes" id="UP000831537">
    <property type="component" value="Chromosome"/>
</dbReference>
<dbReference type="EMBL" id="CP095071">
    <property type="protein sequence ID" value="UOQ84078.1"/>
    <property type="molecule type" value="Genomic_DNA"/>
</dbReference>
<keyword evidence="3 6" id="KW-0812">Transmembrane</keyword>
<feature type="transmembrane region" description="Helical" evidence="6">
    <location>
        <begin position="79"/>
        <end position="100"/>
    </location>
</feature>
<organism evidence="7 8">
    <name type="scientific">Gracilibacillus salinarum</name>
    <dbReference type="NCBI Taxonomy" id="2932255"/>
    <lineage>
        <taxon>Bacteria</taxon>
        <taxon>Bacillati</taxon>
        <taxon>Bacillota</taxon>
        <taxon>Bacilli</taxon>
        <taxon>Bacillales</taxon>
        <taxon>Bacillaceae</taxon>
        <taxon>Gracilibacillus</taxon>
    </lineage>
</organism>
<feature type="transmembrane region" description="Helical" evidence="6">
    <location>
        <begin position="112"/>
        <end position="131"/>
    </location>
</feature>
<evidence type="ECO:0000256" key="4">
    <source>
        <dbReference type="ARBA" id="ARBA00022989"/>
    </source>
</evidence>
<feature type="transmembrane region" description="Helical" evidence="6">
    <location>
        <begin position="143"/>
        <end position="162"/>
    </location>
</feature>